<feature type="domain" description="Glycosyl transferase family 1" evidence="2">
    <location>
        <begin position="180"/>
        <end position="338"/>
    </location>
</feature>
<proteinExistence type="predicted"/>
<evidence type="ECO:0000259" key="2">
    <source>
        <dbReference type="Pfam" id="PF00534"/>
    </source>
</evidence>
<dbReference type="InterPro" id="IPR028098">
    <property type="entry name" value="Glyco_trans_4-like_N"/>
</dbReference>
<comment type="caution">
    <text evidence="4">The sequence shown here is derived from an EMBL/GenBank/DDBJ whole genome shotgun (WGS) entry which is preliminary data.</text>
</comment>
<evidence type="ECO:0000259" key="3">
    <source>
        <dbReference type="Pfam" id="PF13439"/>
    </source>
</evidence>
<dbReference type="AlphaFoldDB" id="R5VV56"/>
<dbReference type="PANTHER" id="PTHR46401:SF2">
    <property type="entry name" value="GLYCOSYLTRANSFERASE WBBK-RELATED"/>
    <property type="match status" value="1"/>
</dbReference>
<accession>R5VV56</accession>
<dbReference type="Gene3D" id="3.40.50.2000">
    <property type="entry name" value="Glycogen Phosphorylase B"/>
    <property type="match status" value="2"/>
</dbReference>
<evidence type="ECO:0000256" key="1">
    <source>
        <dbReference type="ARBA" id="ARBA00022679"/>
    </source>
</evidence>
<dbReference type="Pfam" id="PF13439">
    <property type="entry name" value="Glyco_transf_4"/>
    <property type="match status" value="1"/>
</dbReference>
<keyword evidence="4" id="KW-0328">Glycosyltransferase</keyword>
<dbReference type="CDD" id="cd03809">
    <property type="entry name" value="GT4_MtfB-like"/>
    <property type="match status" value="1"/>
</dbReference>
<dbReference type="PANTHER" id="PTHR46401">
    <property type="entry name" value="GLYCOSYLTRANSFERASE WBBK-RELATED"/>
    <property type="match status" value="1"/>
</dbReference>
<keyword evidence="1 4" id="KW-0808">Transferase</keyword>
<protein>
    <submittedName>
        <fullName evidence="4">Putative mannosyltransferase B</fullName>
    </submittedName>
</protein>
<dbReference type="Proteomes" id="UP000018372">
    <property type="component" value="Unassembled WGS sequence"/>
</dbReference>
<name>R5VV56_9BACT</name>
<dbReference type="RefSeq" id="WP_022054374.1">
    <property type="nucleotide sequence ID" value="NZ_HF998184.1"/>
</dbReference>
<dbReference type="Pfam" id="PF00534">
    <property type="entry name" value="Glycos_transf_1"/>
    <property type="match status" value="1"/>
</dbReference>
<dbReference type="SUPFAM" id="SSF53756">
    <property type="entry name" value="UDP-Glycosyltransferase/glycogen phosphorylase"/>
    <property type="match status" value="1"/>
</dbReference>
<dbReference type="GO" id="GO:0016757">
    <property type="term" value="F:glycosyltransferase activity"/>
    <property type="evidence" value="ECO:0007669"/>
    <property type="project" value="UniProtKB-KW"/>
</dbReference>
<sequence length="360" mass="42219">MKLLFDLSSNQNIYDGVTVYALRILKGFKKHNYSHITILCNSAIYDYITSNYPEYTCIKAKIDNNNGSLIKNGWKWYKQVKNIDCDVIFSPNPYLTYFTTKKIIQTIHDLQPLKIYSGRTLLAFRIFLPLILLRSHRIITITDFVKKEIKRIYPFIPDRKLHTISNCVIVDPTRYPSSPLPERYLLYVSTLWEYKNIFTLLQAINILKTKIPHKLVIIGKPMDDYWEKTCVPYIKEHQLEPHILHFSKPIDDQLLAQYYQFADLFIHPSLLEGFGYPPIEAAIHKTPVLTTKETALYESTMGILNYYEPATDSQALAKKIQELLANPPSNEELNQIAERLRNQYDYYKQAEKVYQFITQN</sequence>
<dbReference type="InterPro" id="IPR001296">
    <property type="entry name" value="Glyco_trans_1"/>
</dbReference>
<reference evidence="4" key="1">
    <citation type="submission" date="2012-11" db="EMBL/GenBank/DDBJ databases">
        <title>Dependencies among metagenomic species, viruses, plasmids and units of genetic variation.</title>
        <authorList>
            <person name="Nielsen H.B."/>
            <person name="Almeida M."/>
            <person name="Juncker A.S."/>
            <person name="Rasmussen S."/>
            <person name="Li J."/>
            <person name="Sunagawa S."/>
            <person name="Plichta D."/>
            <person name="Gautier L."/>
            <person name="Le Chatelier E."/>
            <person name="Peletier E."/>
            <person name="Bonde I."/>
            <person name="Nielsen T."/>
            <person name="Manichanh C."/>
            <person name="Arumugam M."/>
            <person name="Batto J."/>
            <person name="Santos M.B.Q.D."/>
            <person name="Blom N."/>
            <person name="Borruel N."/>
            <person name="Burgdorf K.S."/>
            <person name="Boumezbeur F."/>
            <person name="Casellas F."/>
            <person name="Dore J."/>
            <person name="Guarner F."/>
            <person name="Hansen T."/>
            <person name="Hildebrand F."/>
            <person name="Kaas R.S."/>
            <person name="Kennedy S."/>
            <person name="Kristiansen K."/>
            <person name="Kultima J.R."/>
            <person name="Leonard P."/>
            <person name="Levenez F."/>
            <person name="Lund O."/>
            <person name="Moumen B."/>
            <person name="Le Paslier D."/>
            <person name="Pons N."/>
            <person name="Pedersen O."/>
            <person name="Prifti E."/>
            <person name="Qin J."/>
            <person name="Raes J."/>
            <person name="Tap J."/>
            <person name="Tims S."/>
            <person name="Ussery D.W."/>
            <person name="Yamada T."/>
            <person name="MetaHit consortium"/>
            <person name="Renault P."/>
            <person name="Sicheritz-Ponten T."/>
            <person name="Bork P."/>
            <person name="Wang J."/>
            <person name="Brunak S."/>
            <person name="Ehrlich S.D."/>
        </authorList>
    </citation>
    <scope>NUCLEOTIDE SEQUENCE [LARGE SCALE GENOMIC DNA]</scope>
</reference>
<dbReference type="EMBL" id="CBAT010000147">
    <property type="protein sequence ID" value="CCZ87411.1"/>
    <property type="molecule type" value="Genomic_DNA"/>
</dbReference>
<feature type="domain" description="Glycosyltransferase subfamily 4-like N-terminal" evidence="3">
    <location>
        <begin position="15"/>
        <end position="169"/>
    </location>
</feature>
<gene>
    <name evidence="4" type="ORF">BN536_02187</name>
</gene>
<evidence type="ECO:0000313" key="4">
    <source>
        <dbReference type="EMBL" id="CCZ87411.1"/>
    </source>
</evidence>
<organism evidence="4 5">
    <name type="scientific">Phocaeicola plebeius CAG:211</name>
    <dbReference type="NCBI Taxonomy" id="1263052"/>
    <lineage>
        <taxon>Bacteria</taxon>
        <taxon>Pseudomonadati</taxon>
        <taxon>Bacteroidota</taxon>
        <taxon>Bacteroidia</taxon>
        <taxon>Bacteroidales</taxon>
        <taxon>Bacteroidaceae</taxon>
        <taxon>Phocaeicola</taxon>
    </lineage>
</organism>
<evidence type="ECO:0000313" key="5">
    <source>
        <dbReference type="Proteomes" id="UP000018372"/>
    </source>
</evidence>